<name>A0A7X2N0H2_9CLOT</name>
<accession>A0A7X2N0H2</accession>
<evidence type="ECO:0000313" key="2">
    <source>
        <dbReference type="EMBL" id="MSR91970.1"/>
    </source>
</evidence>
<proteinExistence type="predicted"/>
<dbReference type="PANTHER" id="PTHR33678">
    <property type="entry name" value="BLL1576 PROTEIN"/>
    <property type="match status" value="1"/>
</dbReference>
<reference evidence="2 3" key="1">
    <citation type="submission" date="2019-08" db="EMBL/GenBank/DDBJ databases">
        <title>In-depth cultivation of the pig gut microbiome towards novel bacterial diversity and tailored functional studies.</title>
        <authorList>
            <person name="Wylensek D."/>
            <person name="Hitch T.C.A."/>
            <person name="Clavel T."/>
        </authorList>
    </citation>
    <scope>NUCLEOTIDE SEQUENCE [LARGE SCALE GENOMIC DNA]</scope>
    <source>
        <strain evidence="2 3">WCA-383-APC-5B</strain>
    </source>
</reference>
<sequence length="131" mass="15341">MWVYHTGKMYTDAAIVLYEYQKTRNSSHSREFLKDFSGTVVIDGYQVYHTLENERKDLKSAGCWNHARHRFSNIVKVLGKEKSKSNLAYDALKQIAAIYKIEGSLSELPPEERQMRKNLQMKSIFEAFLSW</sequence>
<feature type="domain" description="Transposase IS66 central" evidence="1">
    <location>
        <begin position="1"/>
        <end position="131"/>
    </location>
</feature>
<dbReference type="RefSeq" id="WP_154531872.1">
    <property type="nucleotide sequence ID" value="NZ_JAQXTV010000214.1"/>
</dbReference>
<comment type="caution">
    <text evidence="2">The sequence shown here is derived from an EMBL/GenBank/DDBJ whole genome shotgun (WGS) entry which is preliminary data.</text>
</comment>
<evidence type="ECO:0000313" key="3">
    <source>
        <dbReference type="Proteomes" id="UP000460287"/>
    </source>
</evidence>
<dbReference type="AlphaFoldDB" id="A0A7X2N0H2"/>
<dbReference type="InterPro" id="IPR004291">
    <property type="entry name" value="Transposase_IS66_central"/>
</dbReference>
<dbReference type="EMBL" id="VULX01000019">
    <property type="protein sequence ID" value="MSR91970.1"/>
    <property type="molecule type" value="Genomic_DNA"/>
</dbReference>
<keyword evidence="3" id="KW-1185">Reference proteome</keyword>
<protein>
    <submittedName>
        <fullName evidence="2">Transposase</fullName>
    </submittedName>
</protein>
<dbReference type="Proteomes" id="UP000460287">
    <property type="component" value="Unassembled WGS sequence"/>
</dbReference>
<gene>
    <name evidence="2" type="ORF">FYJ33_11340</name>
</gene>
<organism evidence="2 3">
    <name type="scientific">Inconstantimicrobium porci</name>
    <dbReference type="NCBI Taxonomy" id="2652291"/>
    <lineage>
        <taxon>Bacteria</taxon>
        <taxon>Bacillati</taxon>
        <taxon>Bacillota</taxon>
        <taxon>Clostridia</taxon>
        <taxon>Eubacteriales</taxon>
        <taxon>Clostridiaceae</taxon>
        <taxon>Inconstantimicrobium</taxon>
    </lineage>
</organism>
<evidence type="ECO:0000259" key="1">
    <source>
        <dbReference type="Pfam" id="PF03050"/>
    </source>
</evidence>
<dbReference type="InterPro" id="IPR052344">
    <property type="entry name" value="Transposase-related"/>
</dbReference>
<dbReference type="Pfam" id="PF03050">
    <property type="entry name" value="DDE_Tnp_IS66"/>
    <property type="match status" value="1"/>
</dbReference>